<feature type="compositionally biased region" description="Basic and acidic residues" evidence="4">
    <location>
        <begin position="1391"/>
        <end position="1411"/>
    </location>
</feature>
<dbReference type="PANTHER" id="PTHR12549">
    <property type="entry name" value="JMJC DOMAIN-CONTAINING HISTONE DEMETHYLATION PROTEIN"/>
    <property type="match status" value="1"/>
</dbReference>
<feature type="compositionally biased region" description="Basic and acidic residues" evidence="4">
    <location>
        <begin position="115"/>
        <end position="124"/>
    </location>
</feature>
<dbReference type="Pfam" id="PF02373">
    <property type="entry name" value="JmjC"/>
    <property type="match status" value="1"/>
</dbReference>
<feature type="region of interest" description="Disordered" evidence="4">
    <location>
        <begin position="1391"/>
        <end position="1468"/>
    </location>
</feature>
<feature type="compositionally biased region" description="Polar residues" evidence="4">
    <location>
        <begin position="130"/>
        <end position="144"/>
    </location>
</feature>
<name>A0A553MXK0_9TELE</name>
<feature type="compositionally biased region" description="Basic and acidic residues" evidence="4">
    <location>
        <begin position="1736"/>
        <end position="1763"/>
    </location>
</feature>
<comment type="subcellular location">
    <subcellularLocation>
        <location evidence="1">Nucleus</location>
    </subcellularLocation>
</comment>
<feature type="compositionally biased region" description="Low complexity" evidence="4">
    <location>
        <begin position="911"/>
        <end position="925"/>
    </location>
</feature>
<feature type="compositionally biased region" description="Pro residues" evidence="4">
    <location>
        <begin position="411"/>
        <end position="421"/>
    </location>
</feature>
<protein>
    <recommendedName>
        <fullName evidence="5">JmjC domain-containing protein</fullName>
    </recommendedName>
</protein>
<gene>
    <name evidence="6" type="ORF">DNTS_014404</name>
</gene>
<evidence type="ECO:0000256" key="1">
    <source>
        <dbReference type="ARBA" id="ARBA00004123"/>
    </source>
</evidence>
<feature type="region of interest" description="Disordered" evidence="4">
    <location>
        <begin position="2344"/>
        <end position="2401"/>
    </location>
</feature>
<feature type="compositionally biased region" description="Polar residues" evidence="4">
    <location>
        <begin position="2356"/>
        <end position="2385"/>
    </location>
</feature>
<feature type="compositionally biased region" description="Polar residues" evidence="4">
    <location>
        <begin position="386"/>
        <end position="396"/>
    </location>
</feature>
<feature type="region of interest" description="Disordered" evidence="4">
    <location>
        <begin position="776"/>
        <end position="846"/>
    </location>
</feature>
<feature type="compositionally biased region" description="Low complexity" evidence="4">
    <location>
        <begin position="1230"/>
        <end position="1239"/>
    </location>
</feature>
<feature type="compositionally biased region" description="Basic and acidic residues" evidence="4">
    <location>
        <begin position="1436"/>
        <end position="1447"/>
    </location>
</feature>
<dbReference type="GO" id="GO:0031490">
    <property type="term" value="F:chromatin DNA binding"/>
    <property type="evidence" value="ECO:0007669"/>
    <property type="project" value="TreeGrafter"/>
</dbReference>
<evidence type="ECO:0000313" key="7">
    <source>
        <dbReference type="Proteomes" id="UP000316079"/>
    </source>
</evidence>
<dbReference type="PANTHER" id="PTHR12549:SF6">
    <property type="entry name" value="JMJC DOMAIN-CONTAINING HISTONE DEMETHYLATION PROTEIN 2C-RELATED"/>
    <property type="match status" value="1"/>
</dbReference>
<feature type="compositionally biased region" description="Polar residues" evidence="4">
    <location>
        <begin position="361"/>
        <end position="378"/>
    </location>
</feature>
<feature type="region of interest" description="Disordered" evidence="4">
    <location>
        <begin position="270"/>
        <end position="457"/>
    </location>
</feature>
<organism evidence="6 7">
    <name type="scientific">Danionella cerebrum</name>
    <dbReference type="NCBI Taxonomy" id="2873325"/>
    <lineage>
        <taxon>Eukaryota</taxon>
        <taxon>Metazoa</taxon>
        <taxon>Chordata</taxon>
        <taxon>Craniata</taxon>
        <taxon>Vertebrata</taxon>
        <taxon>Euteleostomi</taxon>
        <taxon>Actinopterygii</taxon>
        <taxon>Neopterygii</taxon>
        <taxon>Teleostei</taxon>
        <taxon>Ostariophysi</taxon>
        <taxon>Cypriniformes</taxon>
        <taxon>Danionidae</taxon>
        <taxon>Danioninae</taxon>
        <taxon>Danionella</taxon>
    </lineage>
</organism>
<feature type="compositionally biased region" description="Polar residues" evidence="4">
    <location>
        <begin position="950"/>
        <end position="973"/>
    </location>
</feature>
<proteinExistence type="predicted"/>
<dbReference type="Gene3D" id="2.60.120.650">
    <property type="entry name" value="Cupin"/>
    <property type="match status" value="1"/>
</dbReference>
<evidence type="ECO:0000256" key="4">
    <source>
        <dbReference type="SAM" id="MobiDB-lite"/>
    </source>
</evidence>
<feature type="compositionally biased region" description="Basic and acidic residues" evidence="4">
    <location>
        <begin position="795"/>
        <end position="812"/>
    </location>
</feature>
<keyword evidence="2" id="KW-0479">Metal-binding</keyword>
<dbReference type="InterPro" id="IPR003347">
    <property type="entry name" value="JmjC_dom"/>
</dbReference>
<feature type="compositionally biased region" description="Basic and acidic residues" evidence="4">
    <location>
        <begin position="338"/>
        <end position="357"/>
    </location>
</feature>
<feature type="compositionally biased region" description="Basic and acidic residues" evidence="4">
    <location>
        <begin position="2135"/>
        <end position="2145"/>
    </location>
</feature>
<dbReference type="GO" id="GO:0003712">
    <property type="term" value="F:transcription coregulator activity"/>
    <property type="evidence" value="ECO:0007669"/>
    <property type="project" value="TreeGrafter"/>
</dbReference>
<feature type="compositionally biased region" description="Basic and acidic residues" evidence="4">
    <location>
        <begin position="978"/>
        <end position="988"/>
    </location>
</feature>
<dbReference type="STRING" id="623744.A0A553MXK0"/>
<dbReference type="PROSITE" id="PS51184">
    <property type="entry name" value="JMJC"/>
    <property type="match status" value="1"/>
</dbReference>
<feature type="region of interest" description="Disordered" evidence="4">
    <location>
        <begin position="73"/>
        <end position="249"/>
    </location>
</feature>
<feature type="compositionally biased region" description="Polar residues" evidence="4">
    <location>
        <begin position="1771"/>
        <end position="1780"/>
    </location>
</feature>
<feature type="domain" description="JmjC" evidence="5">
    <location>
        <begin position="2003"/>
        <end position="2219"/>
    </location>
</feature>
<dbReference type="GO" id="GO:0000118">
    <property type="term" value="C:histone deacetylase complex"/>
    <property type="evidence" value="ECO:0007669"/>
    <property type="project" value="TreeGrafter"/>
</dbReference>
<feature type="compositionally biased region" description="Basic and acidic residues" evidence="4">
    <location>
        <begin position="1302"/>
        <end position="1322"/>
    </location>
</feature>
<dbReference type="EMBL" id="SRMA01027219">
    <property type="protein sequence ID" value="TRY57887.1"/>
    <property type="molecule type" value="Genomic_DNA"/>
</dbReference>
<feature type="compositionally biased region" description="Basic and acidic residues" evidence="4">
    <location>
        <begin position="74"/>
        <end position="102"/>
    </location>
</feature>
<feature type="compositionally biased region" description="Polar residues" evidence="4">
    <location>
        <begin position="443"/>
        <end position="452"/>
    </location>
</feature>
<feature type="region of interest" description="Disordered" evidence="4">
    <location>
        <begin position="1726"/>
        <end position="1780"/>
    </location>
</feature>
<evidence type="ECO:0000259" key="5">
    <source>
        <dbReference type="PROSITE" id="PS51184"/>
    </source>
</evidence>
<feature type="compositionally biased region" description="Basic and acidic residues" evidence="4">
    <location>
        <begin position="215"/>
        <end position="229"/>
    </location>
</feature>
<sequence>MFVDDISQSLPMGDLSQRKSHITKINRTFLGTRSISSNKNTNEPVKMSTQYLSSVHCSSALSSEKHTVSLLKVPKPEHELKLDEHKGLGDEKESEDAKEACESKNTNWERKRRKDKEEKDEQCALKRLKTSSVSDLAENASSRGPDSPLELGTALDHHTSKRPLHCETHPSNGGVDPSLKQLVNPEKSSQSDSSSAPCNGTLKNLEPPESASKLQKKDCGVMRELEARGEGASQEDSEAVSALLASQESEQLVSMEATCVLLHASPMECDEVGGEHERPTNDPEVSDFTQAEPRGQELNQSEVKRSEMACSENKSSSADKALEEPKVAQPIAPIIPCNKEEDVEPRKSSPSTIDKEPLVSLDTTQMPSEHPSPCSSPKTLFKPAPESSNQIQSSSPEVPLHSLSSIKRPPKPYVAPIPTLSPSPFQTPIHSPPRTPNRTPTPEISTKSSSGASRKEPFTIYRDPALVRAELVGHLAYVHPPRTPPNPKLNHKTCSPSCSSPSITSASSHSKLLSPSPHPAHLSPIPLHSQPGICSLSTTPHSTIPHPHLLPSLLPALSSSAQLLAGHSRMGALGLPHHPLALPSSPSLLGQTSGGGPLAPLGIYPLLWPPFPNGAHGYPGLALQASKWTPHEGTEISDSRRNISSQWLSQPTPVTNADAHIIQAPLPIRPSSADPLRSRSNQHSTPPCKTTEELDRRGITESTLIHSYPKTDQERIRAAAGRNGQTFSPVALDSPSRRMKQPLVVYDLTGERPNSYLEENRRILLESSEVAPFTAKLGSEKDARYTRSPTSPLPSKEREKEMDREQIRDVHAFRNTLPHSAHHSPSSYYTSLSNSMESRPQQRRVPASKELYERLTFNPALTPSSQISMRARPPPLVKRQQEKGEGLLGKITEQLAHKASESSAEKKGAGSSLISVSSPRSVPLLHRAPIFHPPAPANVVSKDPKYSKVSPPTLSPVQPMSLNGKGQKQQRPPTLSPEFKDSTFDGKRPAHVKSTLDYDSQWAGITYGREKAVEHVTSGGVVKPQVVTASVIVRPASHTHTAINYSVSDSSLHVKSLESLEKFDCNDIQQKRGVLWTPLDTVHPINMTTQKRDLSSPINMTNNPIKTAHSSTNMNSTHPRVDLIAEQFKRRESGAVPPKMEPSPTSHCRDFPHLKKHRAGLAAPRLDSHLVGSEHTAQMSNSMKQSSVLSDGQYGSLSTLSAFPASSAHASIKGNDSSTVPPAAASPVTNQSSQSSQNNYHKLKKAWLTRHSEQDRGGMVSKTLDSTPSGGIVTKTNISLSIKEEEKGLVNKNDSLEMKKAKLLEKRPAQENRKPSLEDRKSNSNTTCFVPEDKKFVKGEGKPVTAGKKSSWDDVKPVLERIGKVKGKDFFLEDKKPCAKRCSVGFLKKERENRGEKRPLETSGDSESREDSENDSENGGTEKRVKLKSKTSLKARQNDNQKKKVQVEVEEEAKLNGNLPSPKEKAQRLSISNGIPRSILKDWRKVRKLKQTGEAFLQDDSCVEIGSNVQKCRECRLDRSRKTQEPVVSPVFCRFYHFRRLSYSKNGVIRVDGFSVPEQTDEEAVSVWSGSTEDEGDKKRTEMDLEMSKFVLALIGDKFCQLVKTENTALSWVKKDTQIMWKRAVRGVREMCDACEASLFNMHWACHKCGFVVCMDCFKAREKKKAKDKELYVWVRCVKNQPHDIKNLMPTQIVPDTILLTMQNSLHSLKEKCGMVCLCTETKTSTATTNGLSPLSDKDQSDSKSQEIPDHQKNSERREKEDCDGLEAQNRKSTCPEQGSTLRDLLTSTAGKLRLGSSGGAFAPVYNFAEQTTQSTRVPNILDDIIASVVENKIPPTKMARMQEEETGQLPETLENSENPLVNLHTSGPYDWLGAHRMLWLKEPHHPGNHRLFKEYWAQEQPVLVSGLHKSLDADLWKPELFSREFSSLHSDIYNCRDGSITNSKIKDFWDGFEDVSKRPKCAKGELVVFRLKDWPSGEEFLALMPSRYHDVMKALPVPEYTQPEAHLNLASHLPSFFIRPDLGPRLCCAHGVTSCPEQDFGTSCLHVEISDTMSILVYVGVAKGNGALSKSDVSKLLEEELLDDSVRKRLKDPDEIPGALWHIYMSKDLQKIQEFLQKVDAEQHSETDPDGDSDSEREGDADPLREGCWYLSPSMRRKLQEDCGVESHTLLQFHGDAVIIPAGALHQVMNLHSCIQVNVDFVSPEHAHNSYYLTQELRPLRDQVNYEDKLQVKNIFYHSVKDAMATLKQHESLKPEQVKQQVRKWDELWRYGKQCAAIAEALDHLKLHDVSRSSITSQVSSIPWLHFYSNLMDPLPQSPYLLAPQFIIWLYCTQLFAKPHLTESKSTRDPKSASFPPQLQPEGTTALSQRRNNSSIPRKNNSSIPRKKEEPGPTVKLYGR</sequence>
<keyword evidence="7" id="KW-1185">Reference proteome</keyword>
<evidence type="ECO:0000313" key="6">
    <source>
        <dbReference type="EMBL" id="TRY57887.1"/>
    </source>
</evidence>
<evidence type="ECO:0000256" key="2">
    <source>
        <dbReference type="ARBA" id="ARBA00022723"/>
    </source>
</evidence>
<dbReference type="SUPFAM" id="SSF51197">
    <property type="entry name" value="Clavaminate synthase-like"/>
    <property type="match status" value="1"/>
</dbReference>
<dbReference type="GO" id="GO:0046872">
    <property type="term" value="F:metal ion binding"/>
    <property type="evidence" value="ECO:0007669"/>
    <property type="project" value="UniProtKB-KW"/>
</dbReference>
<feature type="region of interest" description="Disordered" evidence="4">
    <location>
        <begin position="2122"/>
        <end position="2145"/>
    </location>
</feature>
<reference evidence="6 7" key="1">
    <citation type="journal article" date="2019" name="Sci. Data">
        <title>Hybrid genome assembly and annotation of Danionella translucida.</title>
        <authorList>
            <person name="Kadobianskyi M."/>
            <person name="Schulze L."/>
            <person name="Schuelke M."/>
            <person name="Judkewitz B."/>
        </authorList>
    </citation>
    <scope>NUCLEOTIDE SEQUENCE [LARGE SCALE GENOMIC DNA]</scope>
    <source>
        <strain evidence="6 7">Bolton</strain>
    </source>
</reference>
<dbReference type="OrthoDB" id="1667110at2759"/>
<feature type="compositionally biased region" description="Low complexity" evidence="4">
    <location>
        <begin position="492"/>
        <end position="526"/>
    </location>
</feature>
<dbReference type="InterPro" id="IPR045109">
    <property type="entry name" value="LSDs-like"/>
</dbReference>
<feature type="region of interest" description="Disordered" evidence="4">
    <location>
        <begin position="668"/>
        <end position="693"/>
    </location>
</feature>
<feature type="region of interest" description="Disordered" evidence="4">
    <location>
        <begin position="482"/>
        <end position="526"/>
    </location>
</feature>
<feature type="compositionally biased region" description="Polar residues" evidence="4">
    <location>
        <begin position="678"/>
        <end position="688"/>
    </location>
</feature>
<feature type="region of interest" description="Disordered" evidence="4">
    <location>
        <begin position="1209"/>
        <end position="1239"/>
    </location>
</feature>
<dbReference type="GO" id="GO:0000785">
    <property type="term" value="C:chromatin"/>
    <property type="evidence" value="ECO:0007669"/>
    <property type="project" value="TreeGrafter"/>
</dbReference>
<accession>A0A553MXK0</accession>
<dbReference type="GO" id="GO:0006357">
    <property type="term" value="P:regulation of transcription by RNA polymerase II"/>
    <property type="evidence" value="ECO:0007669"/>
    <property type="project" value="TreeGrafter"/>
</dbReference>
<feature type="compositionally biased region" description="Basic and acidic residues" evidence="4">
    <location>
        <begin position="896"/>
        <end position="908"/>
    </location>
</feature>
<keyword evidence="3" id="KW-0539">Nucleus</keyword>
<feature type="region of interest" description="Disordered" evidence="4">
    <location>
        <begin position="1302"/>
        <end position="1330"/>
    </location>
</feature>
<feature type="compositionally biased region" description="Low complexity" evidence="4">
    <location>
        <begin position="823"/>
        <end position="838"/>
    </location>
</feature>
<evidence type="ECO:0000256" key="3">
    <source>
        <dbReference type="ARBA" id="ARBA00023242"/>
    </source>
</evidence>
<dbReference type="Proteomes" id="UP000316079">
    <property type="component" value="Unassembled WGS sequence"/>
</dbReference>
<comment type="caution">
    <text evidence="6">The sequence shown here is derived from an EMBL/GenBank/DDBJ whole genome shotgun (WGS) entry which is preliminary data.</text>
</comment>
<feature type="compositionally biased region" description="Polar residues" evidence="4">
    <location>
        <begin position="186"/>
        <end position="202"/>
    </location>
</feature>
<dbReference type="GO" id="GO:0032454">
    <property type="term" value="F:histone H3K9 demethylase activity"/>
    <property type="evidence" value="ECO:0007669"/>
    <property type="project" value="InterPro"/>
</dbReference>
<feature type="region of interest" description="Disordered" evidence="4">
    <location>
        <begin position="896"/>
        <end position="988"/>
    </location>
</feature>
<feature type="region of interest" description="Disordered" evidence="4">
    <location>
        <begin position="1131"/>
        <end position="1151"/>
    </location>
</feature>
<dbReference type="SMART" id="SM00558">
    <property type="entry name" value="JmjC"/>
    <property type="match status" value="1"/>
</dbReference>